<name>A0A9N8V7U3_9GLOM</name>
<comment type="caution">
    <text evidence="1">The sequence shown here is derived from an EMBL/GenBank/DDBJ whole genome shotgun (WGS) entry which is preliminary data.</text>
</comment>
<reference evidence="1" key="1">
    <citation type="submission" date="2021-06" db="EMBL/GenBank/DDBJ databases">
        <authorList>
            <person name="Kallberg Y."/>
            <person name="Tangrot J."/>
            <person name="Rosling A."/>
        </authorList>
    </citation>
    <scope>NUCLEOTIDE SEQUENCE</scope>
    <source>
        <strain evidence="1">MA453B</strain>
    </source>
</reference>
<organism evidence="1 2">
    <name type="scientific">Dentiscutata erythropus</name>
    <dbReference type="NCBI Taxonomy" id="1348616"/>
    <lineage>
        <taxon>Eukaryota</taxon>
        <taxon>Fungi</taxon>
        <taxon>Fungi incertae sedis</taxon>
        <taxon>Mucoromycota</taxon>
        <taxon>Glomeromycotina</taxon>
        <taxon>Glomeromycetes</taxon>
        <taxon>Diversisporales</taxon>
        <taxon>Gigasporaceae</taxon>
        <taxon>Dentiscutata</taxon>
    </lineage>
</organism>
<dbReference type="AlphaFoldDB" id="A0A9N8V7U3"/>
<gene>
    <name evidence="1" type="ORF">DERYTH_LOCUS219</name>
</gene>
<sequence length="469" mass="54179">MTKGIDESLTDSYLKTESDETVNYQYDKVHDTYAKSPEDDFNNYANYLMSNKDVEKKDKLKHYKEPVEPMNLTIEEKYISLMECQNLYHGLVFDMHGINLASLSASSFKKKQPKANLLVSVNFQAKLLISTNKETSFLLKNHIDPSTISQEDRIWLSDIYRISDSTKFYKLDNILNKWECYITPHDFDATYLISVDGETIMRNELDMWIAGWLKNSLDSLQVINWKELYPLYEIFDESLQKKIKSILGIDDIAKTFGVKEKVLITGVIPIEECAYQYRVKFPVNFKSNNYQIFGKLVKSDGEPISEAVIKFKSTNKYGFSANIENFEITEFMRLQINWILIGIPAEVGYFSTNTRDIDIIDFDSILITPITNGNNWVIILKTPEDLSSDSILFTSEIRVNVYDPGFTNRTNEENFGNENFGSKQELIQWCILIPPENQEFIKADIGSSFSINLRTMGQNINKSKSIIYD</sequence>
<dbReference type="EMBL" id="CAJVPY010000042">
    <property type="protein sequence ID" value="CAG8446152.1"/>
    <property type="molecule type" value="Genomic_DNA"/>
</dbReference>
<evidence type="ECO:0000313" key="1">
    <source>
        <dbReference type="EMBL" id="CAG8446152.1"/>
    </source>
</evidence>
<keyword evidence="2" id="KW-1185">Reference proteome</keyword>
<dbReference type="OrthoDB" id="2424582at2759"/>
<accession>A0A9N8V7U3</accession>
<evidence type="ECO:0000313" key="2">
    <source>
        <dbReference type="Proteomes" id="UP000789405"/>
    </source>
</evidence>
<dbReference type="Proteomes" id="UP000789405">
    <property type="component" value="Unassembled WGS sequence"/>
</dbReference>
<proteinExistence type="predicted"/>
<protein>
    <submittedName>
        <fullName evidence="1">28259_t:CDS:1</fullName>
    </submittedName>
</protein>